<dbReference type="Proteomes" id="UP000218775">
    <property type="component" value="Unassembled WGS sequence"/>
</dbReference>
<sequence>MKNKEDIALSSILKTLEPKKSEHLKKFLSDDEQQRLKEVAAMPVSFFDMGETPKERVDAIHYSWFIPFVEPFCDSDKALILASFENEDREKLHTHFQIKEHDISLSKQAKQFLHLTLFTWITENQRLYIPKASLVDSPLLNLLSLSKKQIIYLVDLLSMHDLSIEIKHIVSSSLLSNITLHLLSHQKDYLKQILKTKEPINFPKLQLDQWDGNKESLRTILYHRGFNRLSKALYGEQKALFWHVTHKIDTGRAKVMEKFYSDVHNAQIHQHLLNQVVSIAKKIAG</sequence>
<name>A0A2A4WY10_UNCAE</name>
<organism evidence="1 2">
    <name type="scientific">Aerophobetes bacterium</name>
    <dbReference type="NCBI Taxonomy" id="2030807"/>
    <lineage>
        <taxon>Bacteria</taxon>
        <taxon>Candidatus Aerophobota</taxon>
    </lineage>
</organism>
<comment type="caution">
    <text evidence="1">The sequence shown here is derived from an EMBL/GenBank/DDBJ whole genome shotgun (WGS) entry which is preliminary data.</text>
</comment>
<proteinExistence type="predicted"/>
<reference evidence="2" key="1">
    <citation type="submission" date="2017-08" db="EMBL/GenBank/DDBJ databases">
        <title>A dynamic microbial community with high functional redundancy inhabits the cold, oxic subseafloor aquifer.</title>
        <authorList>
            <person name="Tully B.J."/>
            <person name="Wheat C.G."/>
            <person name="Glazer B.T."/>
            <person name="Huber J.A."/>
        </authorList>
    </citation>
    <scope>NUCLEOTIDE SEQUENCE [LARGE SCALE GENOMIC DNA]</scope>
</reference>
<gene>
    <name evidence="1" type="ORF">COB21_06025</name>
</gene>
<evidence type="ECO:0000313" key="1">
    <source>
        <dbReference type="EMBL" id="PCI75116.1"/>
    </source>
</evidence>
<accession>A0A2A4WY10</accession>
<dbReference type="EMBL" id="NVUK01000056">
    <property type="protein sequence ID" value="PCI75116.1"/>
    <property type="molecule type" value="Genomic_DNA"/>
</dbReference>
<dbReference type="AlphaFoldDB" id="A0A2A4WY10"/>
<protein>
    <submittedName>
        <fullName evidence="1">Uncharacterized protein</fullName>
    </submittedName>
</protein>
<evidence type="ECO:0000313" key="2">
    <source>
        <dbReference type="Proteomes" id="UP000218775"/>
    </source>
</evidence>